<proteinExistence type="predicted"/>
<evidence type="ECO:0000313" key="2">
    <source>
        <dbReference type="EMBL" id="MWV28744.1"/>
    </source>
</evidence>
<feature type="region of interest" description="Disordered" evidence="1">
    <location>
        <begin position="157"/>
        <end position="199"/>
    </location>
</feature>
<protein>
    <submittedName>
        <fullName evidence="2">Uncharacterized protein</fullName>
    </submittedName>
</protein>
<gene>
    <name evidence="2" type="ORF">GRF63_12590</name>
</gene>
<keyword evidence="3" id="KW-1185">Reference proteome</keyword>
<name>A0A844XGN3_9SPHN</name>
<evidence type="ECO:0000256" key="1">
    <source>
        <dbReference type="SAM" id="MobiDB-lite"/>
    </source>
</evidence>
<dbReference type="Proteomes" id="UP000461409">
    <property type="component" value="Unassembled WGS sequence"/>
</dbReference>
<dbReference type="RefSeq" id="WP_160486412.1">
    <property type="nucleotide sequence ID" value="NZ_WUBR01000003.1"/>
</dbReference>
<dbReference type="EMBL" id="WUBR01000003">
    <property type="protein sequence ID" value="MWV28744.1"/>
    <property type="molecule type" value="Genomic_DNA"/>
</dbReference>
<organism evidence="2 3">
    <name type="scientific">Aurantiacibacter rhizosphaerae</name>
    <dbReference type="NCBI Taxonomy" id="2691582"/>
    <lineage>
        <taxon>Bacteria</taxon>
        <taxon>Pseudomonadati</taxon>
        <taxon>Pseudomonadota</taxon>
        <taxon>Alphaproteobacteria</taxon>
        <taxon>Sphingomonadales</taxon>
        <taxon>Erythrobacteraceae</taxon>
        <taxon>Aurantiacibacter</taxon>
    </lineage>
</organism>
<dbReference type="AlphaFoldDB" id="A0A844XGN3"/>
<sequence>MMFVPFLASILWMGWSGGGKHFEQPPDQVRASLKQASVPLHVLGSYVMGSRVTTPDDNTIVTALLDENHNELMRFVTTVEADGTGSLVDTEIEPPQGENAERAVEAMKKQGYAVSLLALVADEHVAAAIEKRPFNMLAMNPAANAMIGAMPDAASEVESANRAADEWSRSEQGSYAAPSAVSGWGDETGSSADDWGVGY</sequence>
<reference evidence="2 3" key="1">
    <citation type="submission" date="2019-12" db="EMBL/GenBank/DDBJ databases">
        <authorList>
            <person name="Lee S.D."/>
        </authorList>
    </citation>
    <scope>NUCLEOTIDE SEQUENCE [LARGE SCALE GENOMIC DNA]</scope>
    <source>
        <strain evidence="2 3">GH3-10</strain>
    </source>
</reference>
<accession>A0A844XGN3</accession>
<comment type="caution">
    <text evidence="2">The sequence shown here is derived from an EMBL/GenBank/DDBJ whole genome shotgun (WGS) entry which is preliminary data.</text>
</comment>
<evidence type="ECO:0000313" key="3">
    <source>
        <dbReference type="Proteomes" id="UP000461409"/>
    </source>
</evidence>
<reference evidence="2 3" key="2">
    <citation type="submission" date="2020-02" db="EMBL/GenBank/DDBJ databases">
        <title>Erythrobacter dongmakensis sp. nov., isolated from a tidal mudflat.</title>
        <authorList>
            <person name="Kim I.S."/>
        </authorList>
    </citation>
    <scope>NUCLEOTIDE SEQUENCE [LARGE SCALE GENOMIC DNA]</scope>
    <source>
        <strain evidence="2 3">GH3-10</strain>
    </source>
</reference>